<dbReference type="HAMAP" id="MF_00691">
    <property type="entry name" value="PxpA"/>
    <property type="match status" value="1"/>
</dbReference>
<evidence type="ECO:0000256" key="1">
    <source>
        <dbReference type="HAMAP-Rule" id="MF_00691"/>
    </source>
</evidence>
<dbReference type="SUPFAM" id="SSF88713">
    <property type="entry name" value="Glycoside hydrolase/deacetylase"/>
    <property type="match status" value="1"/>
</dbReference>
<comment type="catalytic activity">
    <reaction evidence="1">
        <text>5-oxo-L-proline + ATP + 2 H2O = L-glutamate + ADP + phosphate + H(+)</text>
        <dbReference type="Rhea" id="RHEA:10348"/>
        <dbReference type="ChEBI" id="CHEBI:15377"/>
        <dbReference type="ChEBI" id="CHEBI:15378"/>
        <dbReference type="ChEBI" id="CHEBI:29985"/>
        <dbReference type="ChEBI" id="CHEBI:30616"/>
        <dbReference type="ChEBI" id="CHEBI:43474"/>
        <dbReference type="ChEBI" id="CHEBI:58402"/>
        <dbReference type="ChEBI" id="CHEBI:456216"/>
        <dbReference type="EC" id="3.5.2.9"/>
    </reaction>
</comment>
<organism evidence="2 3">
    <name type="scientific">Alteribacillus iranensis</name>
    <dbReference type="NCBI Taxonomy" id="930128"/>
    <lineage>
        <taxon>Bacteria</taxon>
        <taxon>Bacillati</taxon>
        <taxon>Bacillota</taxon>
        <taxon>Bacilli</taxon>
        <taxon>Bacillales</taxon>
        <taxon>Bacillaceae</taxon>
        <taxon>Alteribacillus</taxon>
    </lineage>
</organism>
<keyword evidence="1" id="KW-0067">ATP-binding</keyword>
<comment type="subunit">
    <text evidence="1">Forms a complex composed of PxpA, PxpB and PxpC.</text>
</comment>
<protein>
    <recommendedName>
        <fullName evidence="1">5-oxoprolinase subunit A</fullName>
        <shortName evidence="1">5-OPase subunit A</shortName>
        <ecNumber evidence="1">3.5.2.9</ecNumber>
    </recommendedName>
    <alternativeName>
        <fullName evidence="1">5-oxoprolinase (ATP-hydrolyzing) subunit A</fullName>
    </alternativeName>
</protein>
<evidence type="ECO:0000313" key="3">
    <source>
        <dbReference type="Proteomes" id="UP000199516"/>
    </source>
</evidence>
<keyword evidence="1" id="KW-0378">Hydrolase</keyword>
<dbReference type="Pfam" id="PF03746">
    <property type="entry name" value="LamB_YcsF"/>
    <property type="match status" value="1"/>
</dbReference>
<sequence>MVANIDLNCDLGESYGDFKVGEDDKILPYITSANIACGYHAGDHNIMARTVQLAKKHNTSIGAHPSFPDLGGFGRREMKIAPEEIYRLVIYQIGALHAFARTEHIVLQHVKPHGALYNMAAKDYSVAEAIAEAVYHVDPNLVLFGLSGSELVRAGENRGLHTAHEVFADRTYQPDGSLTPRTADNAFIETPEEAAERILQLIEKKEVAAVDGTSLSLQADTVCVHGDNPKALNFVRQLHHLLMSKGVQVKALRCVTDGN</sequence>
<dbReference type="EMBL" id="FONT01000005">
    <property type="protein sequence ID" value="SFE90567.1"/>
    <property type="molecule type" value="Genomic_DNA"/>
</dbReference>
<dbReference type="STRING" id="930128.SAMN05192532_105275"/>
<reference evidence="2 3" key="1">
    <citation type="submission" date="2016-10" db="EMBL/GenBank/DDBJ databases">
        <authorList>
            <person name="de Groot N.N."/>
        </authorList>
    </citation>
    <scope>NUCLEOTIDE SEQUENCE [LARGE SCALE GENOMIC DNA]</scope>
    <source>
        <strain evidence="2 3">DSM 23995</strain>
    </source>
</reference>
<accession>A0A1I2ED27</accession>
<gene>
    <name evidence="1" type="primary">pxpA</name>
    <name evidence="2" type="ORF">SAMN05192532_105275</name>
</gene>
<dbReference type="Proteomes" id="UP000199516">
    <property type="component" value="Unassembled WGS sequence"/>
</dbReference>
<keyword evidence="1" id="KW-0547">Nucleotide-binding</keyword>
<dbReference type="GO" id="GO:0017168">
    <property type="term" value="F:5-oxoprolinase (ATP-hydrolyzing) activity"/>
    <property type="evidence" value="ECO:0007669"/>
    <property type="project" value="UniProtKB-UniRule"/>
</dbReference>
<dbReference type="GO" id="GO:0005524">
    <property type="term" value="F:ATP binding"/>
    <property type="evidence" value="ECO:0007669"/>
    <property type="project" value="UniProtKB-UniRule"/>
</dbReference>
<dbReference type="PANTHER" id="PTHR30292:SF0">
    <property type="entry name" value="5-OXOPROLINASE SUBUNIT A"/>
    <property type="match status" value="1"/>
</dbReference>
<dbReference type="NCBIfam" id="NF003814">
    <property type="entry name" value="PRK05406.1-3"/>
    <property type="match status" value="1"/>
</dbReference>
<proteinExistence type="inferred from homology"/>
<dbReference type="NCBIfam" id="NF003816">
    <property type="entry name" value="PRK05406.1-5"/>
    <property type="match status" value="1"/>
</dbReference>
<evidence type="ECO:0000313" key="2">
    <source>
        <dbReference type="EMBL" id="SFE90567.1"/>
    </source>
</evidence>
<comment type="function">
    <text evidence="1">Catalyzes the cleavage of 5-oxoproline to form L-glutamate coupled to the hydrolysis of ATP to ADP and inorganic phosphate.</text>
</comment>
<dbReference type="CDD" id="cd10787">
    <property type="entry name" value="LamB_YcsF_like"/>
    <property type="match status" value="1"/>
</dbReference>
<comment type="similarity">
    <text evidence="1">Belongs to the LamB/PxpA family.</text>
</comment>
<dbReference type="Gene3D" id="3.20.20.370">
    <property type="entry name" value="Glycoside hydrolase/deacetylase"/>
    <property type="match status" value="1"/>
</dbReference>
<dbReference type="EC" id="3.5.2.9" evidence="1"/>
<keyword evidence="3" id="KW-1185">Reference proteome</keyword>
<dbReference type="GO" id="GO:0005975">
    <property type="term" value="P:carbohydrate metabolic process"/>
    <property type="evidence" value="ECO:0007669"/>
    <property type="project" value="InterPro"/>
</dbReference>
<dbReference type="OrthoDB" id="9773478at2"/>
<dbReference type="RefSeq" id="WP_091662465.1">
    <property type="nucleotide sequence ID" value="NZ_FONT01000005.1"/>
</dbReference>
<name>A0A1I2ED27_9BACI</name>
<dbReference type="InterPro" id="IPR011330">
    <property type="entry name" value="Glyco_hydro/deAcase_b/a-brl"/>
</dbReference>
<dbReference type="AlphaFoldDB" id="A0A1I2ED27"/>
<dbReference type="InterPro" id="IPR005501">
    <property type="entry name" value="LamB/YcsF/PxpA-like"/>
</dbReference>
<dbReference type="PANTHER" id="PTHR30292">
    <property type="entry name" value="UNCHARACTERIZED PROTEIN YBGL-RELATED"/>
    <property type="match status" value="1"/>
</dbReference>